<name>A0A7C4D899_STAMA</name>
<protein>
    <submittedName>
        <fullName evidence="1">Uncharacterized protein</fullName>
    </submittedName>
</protein>
<reference evidence="1" key="1">
    <citation type="journal article" date="2020" name="mSystems">
        <title>Genome- and Community-Level Interaction Insights into Carbon Utilization and Element Cycling Functions of Hydrothermarchaeota in Hydrothermal Sediment.</title>
        <authorList>
            <person name="Zhou Z."/>
            <person name="Liu Y."/>
            <person name="Xu W."/>
            <person name="Pan J."/>
            <person name="Luo Z.H."/>
            <person name="Li M."/>
        </authorList>
    </citation>
    <scope>NUCLEOTIDE SEQUENCE [LARGE SCALE GENOMIC DNA]</scope>
    <source>
        <strain evidence="1">SpSt-642</strain>
    </source>
</reference>
<accession>A0A7C4D899</accession>
<gene>
    <name evidence="1" type="ORF">ENU14_02370</name>
</gene>
<dbReference type="EMBL" id="DTBJ01000016">
    <property type="protein sequence ID" value="HGM58416.1"/>
    <property type="molecule type" value="Genomic_DNA"/>
</dbReference>
<sequence length="290" mass="33254">MENIILKSIIEGVHLAVYSSIKPGSIHRLRLDSEAQVIVSNTLSVIDYIIEAINYGEKIRRGDIALTSIEIGKLIAKALRESYRWNSGRVYPQLIIPQLIYSIALSHSNVDSFLEGSGKVRESLKAILSINRWSEIREIINVLNSSGRRDMYEHLEATGITRLANIGSSVSLSELFRVLSSRWIGFSTLDIVEYNIPVYVKKLIDYYRTYKDTTSSIIALYLDFIRDKSPNWVREYIDQSLKYKLMTTREGAKILFELDNKMRRENIIYDEYVHLLALVIALGVFDGLRP</sequence>
<comment type="caution">
    <text evidence="1">The sequence shown here is derived from an EMBL/GenBank/DDBJ whole genome shotgun (WGS) entry which is preliminary data.</text>
</comment>
<proteinExistence type="predicted"/>
<evidence type="ECO:0000313" key="1">
    <source>
        <dbReference type="EMBL" id="HGM58416.1"/>
    </source>
</evidence>
<dbReference type="AlphaFoldDB" id="A0A7C4D899"/>
<organism evidence="1">
    <name type="scientific">Staphylothermus marinus</name>
    <dbReference type="NCBI Taxonomy" id="2280"/>
    <lineage>
        <taxon>Archaea</taxon>
        <taxon>Thermoproteota</taxon>
        <taxon>Thermoprotei</taxon>
        <taxon>Desulfurococcales</taxon>
        <taxon>Desulfurococcaceae</taxon>
        <taxon>Staphylothermus</taxon>
    </lineage>
</organism>